<dbReference type="Pfam" id="PF00501">
    <property type="entry name" value="AMP-binding"/>
    <property type="match status" value="1"/>
</dbReference>
<evidence type="ECO:0000256" key="1">
    <source>
        <dbReference type="ARBA" id="ARBA00006432"/>
    </source>
</evidence>
<evidence type="ECO:0000256" key="4">
    <source>
        <dbReference type="ARBA" id="ARBA00022840"/>
    </source>
</evidence>
<dbReference type="SUPFAM" id="SSF56801">
    <property type="entry name" value="Acetyl-CoA synthetase-like"/>
    <property type="match status" value="1"/>
</dbReference>
<feature type="domain" description="AMP-dependent synthetase/ligase" evidence="7">
    <location>
        <begin position="94"/>
        <end position="509"/>
    </location>
</feature>
<dbReference type="Gene3D" id="3.40.50.12780">
    <property type="entry name" value="N-terminal domain of ligase-like"/>
    <property type="match status" value="1"/>
</dbReference>
<dbReference type="GO" id="GO:0005886">
    <property type="term" value="C:plasma membrane"/>
    <property type="evidence" value="ECO:0007669"/>
    <property type="project" value="TreeGrafter"/>
</dbReference>
<keyword evidence="2" id="KW-0436">Ligase</keyword>
<evidence type="ECO:0000259" key="7">
    <source>
        <dbReference type="Pfam" id="PF00501"/>
    </source>
</evidence>
<dbReference type="GO" id="GO:0035336">
    <property type="term" value="P:long-chain fatty-acyl-CoA metabolic process"/>
    <property type="evidence" value="ECO:0007669"/>
    <property type="project" value="TreeGrafter"/>
</dbReference>
<organism evidence="8 9">
    <name type="scientific">Nadsonia fulvescens var. elongata DSM 6958</name>
    <dbReference type="NCBI Taxonomy" id="857566"/>
    <lineage>
        <taxon>Eukaryota</taxon>
        <taxon>Fungi</taxon>
        <taxon>Dikarya</taxon>
        <taxon>Ascomycota</taxon>
        <taxon>Saccharomycotina</taxon>
        <taxon>Dipodascomycetes</taxon>
        <taxon>Dipodascales</taxon>
        <taxon>Dipodascales incertae sedis</taxon>
        <taxon>Nadsonia</taxon>
    </lineage>
</organism>
<proteinExistence type="inferred from homology"/>
<accession>A0A1E3PET7</accession>
<feature type="region of interest" description="Disordered" evidence="6">
    <location>
        <begin position="1"/>
        <end position="21"/>
    </location>
</feature>
<keyword evidence="9" id="KW-1185">Reference proteome</keyword>
<dbReference type="PANTHER" id="PTHR43272:SF83">
    <property type="entry name" value="ACYL-COA SYNTHETASE LONG-CHAIN, ISOFORM J"/>
    <property type="match status" value="1"/>
</dbReference>
<dbReference type="InterPro" id="IPR020845">
    <property type="entry name" value="AMP-binding_CS"/>
</dbReference>
<dbReference type="PANTHER" id="PTHR43272">
    <property type="entry name" value="LONG-CHAIN-FATTY-ACID--COA LIGASE"/>
    <property type="match status" value="1"/>
</dbReference>
<dbReference type="GO" id="GO:0005524">
    <property type="term" value="F:ATP binding"/>
    <property type="evidence" value="ECO:0007669"/>
    <property type="project" value="UniProtKB-KW"/>
</dbReference>
<dbReference type="InterPro" id="IPR042099">
    <property type="entry name" value="ANL_N_sf"/>
</dbReference>
<dbReference type="InterPro" id="IPR000873">
    <property type="entry name" value="AMP-dep_synth/lig_dom"/>
</dbReference>
<dbReference type="GO" id="GO:0004467">
    <property type="term" value="F:long-chain fatty acid-CoA ligase activity"/>
    <property type="evidence" value="ECO:0007669"/>
    <property type="project" value="UniProtKB-EC"/>
</dbReference>
<evidence type="ECO:0000256" key="6">
    <source>
        <dbReference type="SAM" id="MobiDB-lite"/>
    </source>
</evidence>
<comment type="catalytic activity">
    <reaction evidence="5">
        <text>a long-chain fatty acid + ATP + CoA = a long-chain fatty acyl-CoA + AMP + diphosphate</text>
        <dbReference type="Rhea" id="RHEA:15421"/>
        <dbReference type="ChEBI" id="CHEBI:30616"/>
        <dbReference type="ChEBI" id="CHEBI:33019"/>
        <dbReference type="ChEBI" id="CHEBI:57287"/>
        <dbReference type="ChEBI" id="CHEBI:57560"/>
        <dbReference type="ChEBI" id="CHEBI:83139"/>
        <dbReference type="ChEBI" id="CHEBI:456215"/>
        <dbReference type="EC" id="6.2.1.3"/>
    </reaction>
</comment>
<dbReference type="Proteomes" id="UP000095009">
    <property type="component" value="Unassembled WGS sequence"/>
</dbReference>
<reference evidence="8 9" key="1">
    <citation type="journal article" date="2016" name="Proc. Natl. Acad. Sci. U.S.A.">
        <title>Comparative genomics of biotechnologically important yeasts.</title>
        <authorList>
            <person name="Riley R."/>
            <person name="Haridas S."/>
            <person name="Wolfe K.H."/>
            <person name="Lopes M.R."/>
            <person name="Hittinger C.T."/>
            <person name="Goeker M."/>
            <person name="Salamov A.A."/>
            <person name="Wisecaver J.H."/>
            <person name="Long T.M."/>
            <person name="Calvey C.H."/>
            <person name="Aerts A.L."/>
            <person name="Barry K.W."/>
            <person name="Choi C."/>
            <person name="Clum A."/>
            <person name="Coughlan A.Y."/>
            <person name="Deshpande S."/>
            <person name="Douglass A.P."/>
            <person name="Hanson S.J."/>
            <person name="Klenk H.-P."/>
            <person name="LaButti K.M."/>
            <person name="Lapidus A."/>
            <person name="Lindquist E.A."/>
            <person name="Lipzen A.M."/>
            <person name="Meier-Kolthoff J.P."/>
            <person name="Ohm R.A."/>
            <person name="Otillar R.P."/>
            <person name="Pangilinan J.L."/>
            <person name="Peng Y."/>
            <person name="Rokas A."/>
            <person name="Rosa C.A."/>
            <person name="Scheuner C."/>
            <person name="Sibirny A.A."/>
            <person name="Slot J.C."/>
            <person name="Stielow J.B."/>
            <person name="Sun H."/>
            <person name="Kurtzman C.P."/>
            <person name="Blackwell M."/>
            <person name="Grigoriev I.V."/>
            <person name="Jeffries T.W."/>
        </authorList>
    </citation>
    <scope>NUCLEOTIDE SEQUENCE [LARGE SCALE GENOMIC DNA]</scope>
    <source>
        <strain evidence="8 9">DSM 6958</strain>
    </source>
</reference>
<dbReference type="GO" id="GO:0005783">
    <property type="term" value="C:endoplasmic reticulum"/>
    <property type="evidence" value="ECO:0007669"/>
    <property type="project" value="TreeGrafter"/>
</dbReference>
<name>A0A1E3PET7_9ASCO</name>
<evidence type="ECO:0000313" key="9">
    <source>
        <dbReference type="Proteomes" id="UP000095009"/>
    </source>
</evidence>
<gene>
    <name evidence="8" type="ORF">NADFUDRAFT_53378</name>
</gene>
<keyword evidence="4" id="KW-0067">ATP-binding</keyword>
<comment type="similarity">
    <text evidence="1">Belongs to the ATP-dependent AMP-binding enzyme family.</text>
</comment>
<dbReference type="PROSITE" id="PS00455">
    <property type="entry name" value="AMP_BINDING"/>
    <property type="match status" value="1"/>
</dbReference>
<sequence length="688" mass="75368">MKPSTVTVGPAEPGETAPRRNARAKDAAYIYPNNDPKLNTLYNLVKHAVKRSGPHRAMGHRTILDIHEESKEITKMVDGELTTSTKKWQYFELSPYEYISYNEMWDLIHHYGAGLVKMGLSPHSDDKLLIFAQTSRRWMQSALAAITQSIPIVTAYDTLGEKGLTHSLVQTQSRAIFTDKSLLPNLINPIQASSHIKYVIHAGDYTPQDKIDGDKHIQKLLAACPNVQVFSFDDIVQLGKANPIPATEPEPERLACIMYTSGSTGPPKGVVLTHANVIGAIAGVSGTINHKLISHGDRLITFLPAAHIFEFAFEFATLWWGATLGYGTVKTLTDSSVRNCVGDIRELKPTVMVGVAAVWESVRKGILAKISQAPAVTQKVFWAAYNAKIKMVKYGIPGTSVIDNLIFKKIKDATGGCLKLALNGGSALSAETQQFLTTLICPMLIGYGLTETSAMCCIMNPHNYDIGSCGELTCSVTVKLVDVPEANYFAKKNQGEVWIKGASVMSEYYQNKAETSEAICGEWFRTGDIGQWLPSGHLQLIDRKKNLVKTLNGEYIALEKLESIYRSCSYVSNICVYADENRVKPVGIIVPVEATLVELAKSLGVADADKASLEDLAENPKIIKAVHTALLETGKKGALSGIELILGVVISEQEWTPQNGFVTSAQKLQRKKILEDNRDAVEALYAKN</sequence>
<evidence type="ECO:0000256" key="3">
    <source>
        <dbReference type="ARBA" id="ARBA00022741"/>
    </source>
</evidence>
<protein>
    <submittedName>
        <fullName evidence="8">Acetyl-CoA synthetase-like protein</fullName>
    </submittedName>
</protein>
<dbReference type="OrthoDB" id="1700726at2759"/>
<evidence type="ECO:0000313" key="8">
    <source>
        <dbReference type="EMBL" id="ODQ63724.1"/>
    </source>
</evidence>
<dbReference type="STRING" id="857566.A0A1E3PET7"/>
<keyword evidence="3" id="KW-0547">Nucleotide-binding</keyword>
<evidence type="ECO:0000256" key="5">
    <source>
        <dbReference type="ARBA" id="ARBA00036813"/>
    </source>
</evidence>
<dbReference type="GO" id="GO:0005811">
    <property type="term" value="C:lipid droplet"/>
    <property type="evidence" value="ECO:0007669"/>
    <property type="project" value="TreeGrafter"/>
</dbReference>
<evidence type="ECO:0000256" key="2">
    <source>
        <dbReference type="ARBA" id="ARBA00022598"/>
    </source>
</evidence>
<dbReference type="EMBL" id="KV454414">
    <property type="protein sequence ID" value="ODQ63724.1"/>
    <property type="molecule type" value="Genomic_DNA"/>
</dbReference>
<dbReference type="AlphaFoldDB" id="A0A1E3PET7"/>